<evidence type="ECO:0000256" key="1">
    <source>
        <dbReference type="ARBA" id="ARBA00008828"/>
    </source>
</evidence>
<dbReference type="PANTHER" id="PTHR12354:SF1">
    <property type="entry name" value="INTERFERON-RELATED DEVELOPMENTAL REGULATOR 1"/>
    <property type="match status" value="1"/>
</dbReference>
<evidence type="ECO:0008006" key="7">
    <source>
        <dbReference type="Google" id="ProtNLM"/>
    </source>
</evidence>
<evidence type="ECO:0000259" key="4">
    <source>
        <dbReference type="Pfam" id="PF05004"/>
    </source>
</evidence>
<feature type="compositionally biased region" description="Polar residues" evidence="2">
    <location>
        <begin position="13"/>
        <end position="25"/>
    </location>
</feature>
<sequence length="431" mass="48674">MRRSVNSKKKAGRSSTASMQNSQSNSEDEDGRSEASYATNDSLGSHLSIDQSVAMSRGSSRASTREDSLLTKEVPDDVLIKAFEDLEEKRTSVREIALHQIIKSLSNRYMHDPVERNLSVWLDPVKRAVRREGFEGILANKVLSLIWITVGSLPQFHEEVVKILQDIILNGSSENKAYSIVTLAIITLIENEGDTATWEILDYLEDLFSIPDDDANMIHASLEAYGLLYTSTTTRPEQEGYNRILDAHLELLNSDDVDVRIAAGENIAIIIENRMMMTDEEDTPKTEPYYESLNELLQQLRFLSQDSQRHRAKKERTTQKSSFRDILQTVEKNVAPVIKLKIKQETIECDTWAKIKKLNSLRDAIGEGFTVHLGENQIVQDILHLSFDSASSSNITSTDRRLFQSIVDKARTKALKEMRGNRSSIKSGTNH</sequence>
<feature type="domain" description="Interferon-related developmental regulator C-terminal" evidence="3">
    <location>
        <begin position="376"/>
        <end position="422"/>
    </location>
</feature>
<dbReference type="Gene3D" id="1.25.10.10">
    <property type="entry name" value="Leucine-rich Repeat Variant"/>
    <property type="match status" value="1"/>
</dbReference>
<feature type="compositionally biased region" description="Polar residues" evidence="2">
    <location>
        <begin position="49"/>
        <end position="62"/>
    </location>
</feature>
<dbReference type="Pfam" id="PF04836">
    <property type="entry name" value="IFRD_C"/>
    <property type="match status" value="1"/>
</dbReference>
<accession>A0ABQ8F9Z2</accession>
<comment type="caution">
    <text evidence="5">The sequence shown here is derived from an EMBL/GenBank/DDBJ whole genome shotgun (WGS) entry which is preliminary data.</text>
</comment>
<evidence type="ECO:0000313" key="6">
    <source>
        <dbReference type="Proteomes" id="UP001648503"/>
    </source>
</evidence>
<feature type="region of interest" description="Disordered" evidence="2">
    <location>
        <begin position="1"/>
        <end position="44"/>
    </location>
</feature>
<proteinExistence type="inferred from homology"/>
<dbReference type="Proteomes" id="UP001648503">
    <property type="component" value="Unassembled WGS sequence"/>
</dbReference>
<evidence type="ECO:0000256" key="2">
    <source>
        <dbReference type="SAM" id="MobiDB-lite"/>
    </source>
</evidence>
<comment type="similarity">
    <text evidence="1">Belongs to the IFRD family.</text>
</comment>
<gene>
    <name evidence="5" type="ORF">BASA50_006367</name>
</gene>
<dbReference type="InterPro" id="IPR007701">
    <property type="entry name" value="Interferon-rel_develop_reg_N"/>
</dbReference>
<organism evidence="5 6">
    <name type="scientific">Batrachochytrium salamandrivorans</name>
    <dbReference type="NCBI Taxonomy" id="1357716"/>
    <lineage>
        <taxon>Eukaryota</taxon>
        <taxon>Fungi</taxon>
        <taxon>Fungi incertae sedis</taxon>
        <taxon>Chytridiomycota</taxon>
        <taxon>Chytridiomycota incertae sedis</taxon>
        <taxon>Chytridiomycetes</taxon>
        <taxon>Rhizophydiales</taxon>
        <taxon>Rhizophydiales incertae sedis</taxon>
        <taxon>Batrachochytrium</taxon>
    </lineage>
</organism>
<dbReference type="EMBL" id="JAFCIX010000330">
    <property type="protein sequence ID" value="KAH6594689.1"/>
    <property type="molecule type" value="Genomic_DNA"/>
</dbReference>
<dbReference type="InterPro" id="IPR016024">
    <property type="entry name" value="ARM-type_fold"/>
</dbReference>
<dbReference type="PANTHER" id="PTHR12354">
    <property type="entry name" value="INTERFERON-RELATED DEVELOPMENTAL REGULATOR"/>
    <property type="match status" value="1"/>
</dbReference>
<name>A0ABQ8F9Z2_9FUNG</name>
<evidence type="ECO:0000313" key="5">
    <source>
        <dbReference type="EMBL" id="KAH6594689.1"/>
    </source>
</evidence>
<dbReference type="InterPro" id="IPR011989">
    <property type="entry name" value="ARM-like"/>
</dbReference>
<evidence type="ECO:0000259" key="3">
    <source>
        <dbReference type="Pfam" id="PF04836"/>
    </source>
</evidence>
<reference evidence="5 6" key="1">
    <citation type="submission" date="2021-02" db="EMBL/GenBank/DDBJ databases">
        <title>Variation within the Batrachochytrium salamandrivorans European outbreak.</title>
        <authorList>
            <person name="Kelly M."/>
            <person name="Pasmans F."/>
            <person name="Shea T.P."/>
            <person name="Munoz J.F."/>
            <person name="Carranza S."/>
            <person name="Cuomo C.A."/>
            <person name="Martel A."/>
        </authorList>
    </citation>
    <scope>NUCLEOTIDE SEQUENCE [LARGE SCALE GENOMIC DNA]</scope>
    <source>
        <strain evidence="5 6">AMFP18/2</strain>
    </source>
</reference>
<dbReference type="Pfam" id="PF05004">
    <property type="entry name" value="IFRD"/>
    <property type="match status" value="1"/>
</dbReference>
<dbReference type="InterPro" id="IPR039777">
    <property type="entry name" value="IFRD"/>
</dbReference>
<dbReference type="SUPFAM" id="SSF48371">
    <property type="entry name" value="ARM repeat"/>
    <property type="match status" value="1"/>
</dbReference>
<feature type="region of interest" description="Disordered" evidence="2">
    <location>
        <begin position="49"/>
        <end position="68"/>
    </location>
</feature>
<keyword evidence="6" id="KW-1185">Reference proteome</keyword>
<protein>
    <recommendedName>
        <fullName evidence="7">Interferon-related developmental regulator N-terminal domain-containing protein</fullName>
    </recommendedName>
</protein>
<dbReference type="InterPro" id="IPR006921">
    <property type="entry name" value="Interferon-rel_develop_reg_C"/>
</dbReference>
<feature type="compositionally biased region" description="Basic residues" evidence="2">
    <location>
        <begin position="1"/>
        <end position="12"/>
    </location>
</feature>
<feature type="domain" description="Interferon-related developmental regulator N-terminal" evidence="4">
    <location>
        <begin position="57"/>
        <end position="331"/>
    </location>
</feature>